<evidence type="ECO:0000313" key="2">
    <source>
        <dbReference type="EMBL" id="NHZ35745.1"/>
    </source>
</evidence>
<keyword evidence="1" id="KW-0472">Membrane</keyword>
<keyword evidence="1" id="KW-1133">Transmembrane helix</keyword>
<evidence type="ECO:0008006" key="4">
    <source>
        <dbReference type="Google" id="ProtNLM"/>
    </source>
</evidence>
<comment type="caution">
    <text evidence="2">The sequence shown here is derived from an EMBL/GenBank/DDBJ whole genome shotgun (WGS) entry which is preliminary data.</text>
</comment>
<protein>
    <recommendedName>
        <fullName evidence="4">Methyl-accepting transducer domain-containing protein</fullName>
    </recommendedName>
</protein>
<gene>
    <name evidence="2" type="ORF">F0185_19460</name>
</gene>
<evidence type="ECO:0000313" key="3">
    <source>
        <dbReference type="Proteomes" id="UP000785613"/>
    </source>
</evidence>
<dbReference type="EMBL" id="VUYU01000013">
    <property type="protein sequence ID" value="NHZ35745.1"/>
    <property type="molecule type" value="Genomic_DNA"/>
</dbReference>
<name>A0ABX0LTQ6_9BURK</name>
<keyword evidence="1" id="KW-0812">Transmembrane</keyword>
<organism evidence="2 3">
    <name type="scientific">Massilia rubra</name>
    <dbReference type="NCBI Taxonomy" id="2607910"/>
    <lineage>
        <taxon>Bacteria</taxon>
        <taxon>Pseudomonadati</taxon>
        <taxon>Pseudomonadota</taxon>
        <taxon>Betaproteobacteria</taxon>
        <taxon>Burkholderiales</taxon>
        <taxon>Oxalobacteraceae</taxon>
        <taxon>Telluria group</taxon>
        <taxon>Massilia</taxon>
    </lineage>
</organism>
<dbReference type="RefSeq" id="WP_167227226.1">
    <property type="nucleotide sequence ID" value="NZ_VUYU01000013.1"/>
</dbReference>
<feature type="transmembrane region" description="Helical" evidence="1">
    <location>
        <begin position="77"/>
        <end position="97"/>
    </location>
</feature>
<sequence>MISSRRAHLKLTLTLCFAILVALSAWLAVVLLSQLALMEPVTAPAAQSLADNSDALRFAASGTIATGTEASYTTARLWVWFCIMANGAGVALLGLWLRASMSAPAAPARRLPATLPAPRGNLIERAMQSGGAHGACIDSAPRAAIRSRPASSCSAETSVRLARIIDNLAFQTTLLAVNAAVEAQRGSRMPPNR</sequence>
<keyword evidence="3" id="KW-1185">Reference proteome</keyword>
<evidence type="ECO:0000256" key="1">
    <source>
        <dbReference type="SAM" id="Phobius"/>
    </source>
</evidence>
<reference evidence="2 3" key="1">
    <citation type="submission" date="2019-09" db="EMBL/GenBank/DDBJ databases">
        <title>Taxonomy of Antarctic Massilia spp.: description of Massilia rubra sp. nov., Massilia aquatica sp. nov., Massilia mucilaginosa sp. nov., Massilia frigida sp. nov. isolated from streams, lakes and regoliths.</title>
        <authorList>
            <person name="Holochova P."/>
            <person name="Sedlacek I."/>
            <person name="Kralova S."/>
            <person name="Maslanova I."/>
            <person name="Busse H.-J."/>
            <person name="Stankova E."/>
            <person name="Vrbovska V."/>
            <person name="Kovarovic V."/>
            <person name="Bartak M."/>
            <person name="Svec P."/>
            <person name="Pantucek R."/>
        </authorList>
    </citation>
    <scope>NUCLEOTIDE SEQUENCE [LARGE SCALE GENOMIC DNA]</scope>
    <source>
        <strain evidence="2 3">CCM 8692</strain>
    </source>
</reference>
<dbReference type="Gene3D" id="1.10.287.950">
    <property type="entry name" value="Methyl-accepting chemotaxis protein"/>
    <property type="match status" value="1"/>
</dbReference>
<dbReference type="Proteomes" id="UP000785613">
    <property type="component" value="Unassembled WGS sequence"/>
</dbReference>
<accession>A0ABX0LTQ6</accession>
<proteinExistence type="predicted"/>
<dbReference type="SUPFAM" id="SSF58104">
    <property type="entry name" value="Methyl-accepting chemotaxis protein (MCP) signaling domain"/>
    <property type="match status" value="1"/>
</dbReference>